<evidence type="ECO:0000313" key="2">
    <source>
        <dbReference type="EMBL" id="PKQ45667.1"/>
    </source>
</evidence>
<accession>A0A2N3HL31</accession>
<name>A0A2N3HL31_9FLAO</name>
<protein>
    <recommendedName>
        <fullName evidence="4">Fibronectin type-III domain-containing protein</fullName>
    </recommendedName>
</protein>
<reference evidence="2 3" key="1">
    <citation type="submission" date="2017-12" db="EMBL/GenBank/DDBJ databases">
        <title>Confluentibacter flavum sp. nov., isolated from the saline lake.</title>
        <authorList>
            <person name="Yu L."/>
        </authorList>
    </citation>
    <scope>NUCLEOTIDE SEQUENCE [LARGE SCALE GENOMIC DNA]</scope>
    <source>
        <strain evidence="2 3">3B</strain>
    </source>
</reference>
<evidence type="ECO:0000313" key="3">
    <source>
        <dbReference type="Proteomes" id="UP000233435"/>
    </source>
</evidence>
<dbReference type="EMBL" id="PJEO01000017">
    <property type="protein sequence ID" value="PKQ45667.1"/>
    <property type="molecule type" value="Genomic_DNA"/>
</dbReference>
<dbReference type="RefSeq" id="WP_106659056.1">
    <property type="nucleotide sequence ID" value="NZ_PJEO01000017.1"/>
</dbReference>
<keyword evidence="3" id="KW-1185">Reference proteome</keyword>
<proteinExistence type="predicted"/>
<gene>
    <name evidence="2" type="ORF">CSW08_06255</name>
</gene>
<evidence type="ECO:0000256" key="1">
    <source>
        <dbReference type="SAM" id="SignalP"/>
    </source>
</evidence>
<organism evidence="2 3">
    <name type="scientific">Confluentibacter flavum</name>
    <dbReference type="NCBI Taxonomy" id="1909700"/>
    <lineage>
        <taxon>Bacteria</taxon>
        <taxon>Pseudomonadati</taxon>
        <taxon>Bacteroidota</taxon>
        <taxon>Flavobacteriia</taxon>
        <taxon>Flavobacteriales</taxon>
        <taxon>Flavobacteriaceae</taxon>
        <taxon>Confluentibacter</taxon>
    </lineage>
</organism>
<feature type="chain" id="PRO_5014645466" description="Fibronectin type-III domain-containing protein" evidence="1">
    <location>
        <begin position="26"/>
        <end position="641"/>
    </location>
</feature>
<comment type="caution">
    <text evidence="2">The sequence shown here is derived from an EMBL/GenBank/DDBJ whole genome shotgun (WGS) entry which is preliminary data.</text>
</comment>
<evidence type="ECO:0008006" key="4">
    <source>
        <dbReference type="Google" id="ProtNLM"/>
    </source>
</evidence>
<keyword evidence="1" id="KW-0732">Signal</keyword>
<feature type="signal peptide" evidence="1">
    <location>
        <begin position="1"/>
        <end position="25"/>
    </location>
</feature>
<dbReference type="OrthoDB" id="1423323at2"/>
<dbReference type="AlphaFoldDB" id="A0A2N3HL31"/>
<sequence>MKPTHRKFNKILSIITLSIILSNCAYDFSEDSFFEVTQKTPTASISLNSLSDNQIFYVTTRVNFSYNGNNKHRLYEIKIYIDNIEIKTTTTNSGDFIIDTESLEDGNHILKIEYIFSSGSGSLADVSGVEAYIKTEEYNFIVDKSPPPTIVMKSVEIIDGSIYLKWEPITETNFDKALLIITNNGNSNYLEITKQELLNLTYNDTYVHTSTSCTGGQSGNYLEYEIYLENTRGNTISNKVSLSIKPFEIQKLILNENEYKLIIPKHALYNNFDYYSFNDDYNNSVHKVSSQGGEIIVDEPIKFPNLNIGVTFSLYQESGSEDIYKGCLFTFESYFEQFDSGAGGSYNEYIYNEDNDVIYALKIDSSCGSCLDNITIYKLDPIDLEIIDSKVIAIVEAYDNQELTIDPITHNLILDAGSISLLVDKNNFSIINQWEISGFGEQSGNIFYRDNIIVIEQVDNIIFYDSSTKAQFYAVSKTGYFNISDNGRYFYANDTIFEINNKIVIPLTITNTNNSVNLVKFMEGLNKCIYNTYDGNPVIFDFASQTKTVLSDFTRINIMDYDVYTKKLLLVRSEYGFGNSTPSYAYVYGLMTNEFKRIEVGNIVSAWNPEEIPRGYWFANNKLIYRYVDRNGYYLDHYINE</sequence>
<dbReference type="Proteomes" id="UP000233435">
    <property type="component" value="Unassembled WGS sequence"/>
</dbReference>